<feature type="region of interest" description="Disordered" evidence="1">
    <location>
        <begin position="228"/>
        <end position="248"/>
    </location>
</feature>
<gene>
    <name evidence="2" type="ORF">Pfra01_000194100</name>
</gene>
<organism evidence="2 3">
    <name type="scientific">Phytophthora fragariaefolia</name>
    <dbReference type="NCBI Taxonomy" id="1490495"/>
    <lineage>
        <taxon>Eukaryota</taxon>
        <taxon>Sar</taxon>
        <taxon>Stramenopiles</taxon>
        <taxon>Oomycota</taxon>
        <taxon>Peronosporomycetes</taxon>
        <taxon>Peronosporales</taxon>
        <taxon>Peronosporaceae</taxon>
        <taxon>Phytophthora</taxon>
    </lineage>
</organism>
<evidence type="ECO:0000313" key="2">
    <source>
        <dbReference type="EMBL" id="GMF19234.1"/>
    </source>
</evidence>
<sequence>MQEAFSLRQAKLHAIVPRPMSRPVVKPTGGPVPMDLSSATAARSLERRGSTNVLFSGVETTVTTPVSAQRLCTRPRADVTMPGIATSKQKLRQPAGAGPPAGNAVDRVDIGHAVLKTAAPSESHSHCKKKDDKPNLVILKSLARLDFKEVKLPRSLLEKRLATGVIVRTEKRVVRERFSYEEKQFVDELIVLDLDDTFDMVLGMSWLAPHDPVIDWAKRKIVRFRSSGATESDGPVGAAHAPRGACDPPAEAARTLMTERVIREKCEPNQKTQIRSDLRGSGSVKNDAIVSTVVDTQVEQEWPVTEGSDLGASAPGADAIGPNIKGRSAVRRRGKSVPSGPGAGPFARDLHDGRIEQFRIRLVVGRMKCEVEELKQLVTEGADALSANSKRERFDEQSWDSLKSIPLYAVLREYKDVHPDDIPVELPQDKGQGCSARD</sequence>
<proteinExistence type="predicted"/>
<feature type="region of interest" description="Disordered" evidence="1">
    <location>
        <begin position="306"/>
        <end position="348"/>
    </location>
</feature>
<keyword evidence="3" id="KW-1185">Reference proteome</keyword>
<dbReference type="AlphaFoldDB" id="A0A9W6TU30"/>
<reference evidence="2" key="1">
    <citation type="submission" date="2023-04" db="EMBL/GenBank/DDBJ databases">
        <title>Phytophthora fragariaefolia NBRC 109709.</title>
        <authorList>
            <person name="Ichikawa N."/>
            <person name="Sato H."/>
            <person name="Tonouchi N."/>
        </authorList>
    </citation>
    <scope>NUCLEOTIDE SEQUENCE</scope>
    <source>
        <strain evidence="2">NBRC 109709</strain>
    </source>
</reference>
<dbReference type="EMBL" id="BSXT01000149">
    <property type="protein sequence ID" value="GMF19234.1"/>
    <property type="molecule type" value="Genomic_DNA"/>
</dbReference>
<dbReference type="Gene3D" id="2.40.70.10">
    <property type="entry name" value="Acid Proteases"/>
    <property type="match status" value="1"/>
</dbReference>
<dbReference type="InterPro" id="IPR021109">
    <property type="entry name" value="Peptidase_aspartic_dom_sf"/>
</dbReference>
<evidence type="ECO:0000313" key="3">
    <source>
        <dbReference type="Proteomes" id="UP001165121"/>
    </source>
</evidence>
<evidence type="ECO:0000256" key="1">
    <source>
        <dbReference type="SAM" id="MobiDB-lite"/>
    </source>
</evidence>
<comment type="caution">
    <text evidence="2">The sequence shown here is derived from an EMBL/GenBank/DDBJ whole genome shotgun (WGS) entry which is preliminary data.</text>
</comment>
<name>A0A9W6TU30_9STRA</name>
<dbReference type="Proteomes" id="UP001165121">
    <property type="component" value="Unassembled WGS sequence"/>
</dbReference>
<dbReference type="Pfam" id="PF08284">
    <property type="entry name" value="RVP_2"/>
    <property type="match status" value="1"/>
</dbReference>
<protein>
    <submittedName>
        <fullName evidence="2">Unnamed protein product</fullName>
    </submittedName>
</protein>
<accession>A0A9W6TU30</accession>